<dbReference type="InterPro" id="IPR025931">
    <property type="entry name" value="TaqI_C"/>
</dbReference>
<name>A0ABU9HRJ7_9FLAO</name>
<evidence type="ECO:0000256" key="2">
    <source>
        <dbReference type="ARBA" id="ARBA00022603"/>
    </source>
</evidence>
<evidence type="ECO:0000259" key="7">
    <source>
        <dbReference type="Pfam" id="PF12950"/>
    </source>
</evidence>
<dbReference type="Pfam" id="PF02384">
    <property type="entry name" value="N6_Mtase"/>
    <property type="match status" value="1"/>
</dbReference>
<evidence type="ECO:0000256" key="3">
    <source>
        <dbReference type="ARBA" id="ARBA00022679"/>
    </source>
</evidence>
<dbReference type="InterPro" id="IPR003356">
    <property type="entry name" value="DNA_methylase_A-5"/>
</dbReference>
<protein>
    <submittedName>
        <fullName evidence="8">N-6 DNA methylase</fullName>
    </submittedName>
</protein>
<dbReference type="EMBL" id="JBBYHR010000001">
    <property type="protein sequence ID" value="MEL1242790.1"/>
    <property type="molecule type" value="Genomic_DNA"/>
</dbReference>
<keyword evidence="5" id="KW-0680">Restriction system</keyword>
<dbReference type="Proteomes" id="UP001464555">
    <property type="component" value="Unassembled WGS sequence"/>
</dbReference>
<sequence>MWFFYNKVLTFFSKQGFSFTDLNPKTIVLEDNDLLTEKLQSNVYYYECPPQTKTSFYIILETLSDQEFDELRKYIWNEDKADLIFITNEKLESDVIINLYYGKISPNLKISDYKLDSFKGSDAGNEKIDKINKWNFDSGLFWLNYKSFIDRVRKSKSIDRELIFTLERLKKDLYNVVANDEIVQALIDRTLYIKYLEDNHIINSYFYSHYFGDFNITYKELLNRNDIKSVNNLFKIINEIFNNYLFITPEINQEYLNNTVFDLIYHSISGTSLTGQLSLFDFKFNVIPVEFISYIYEVFLKEEQKENGIFYTPKKLAQLIIDDVIIDDKIGRVLDPSCGSGMFLIVAFQKLLENSPIEFNDVEKKIEHRIRLLSENIFGIEKRSIAQRFTIFSLSLQIFRDLNPDEIKEFINGELRSKNRVDLFGNYSFFENIICHNSLDIIDEVFREETFDYIVGNPPFFEIKNTDEEIAFISNYKTVGENTKVTAKEIVGSHQISQCFFLKIKDWSNINTRFGFVTNNSNFYNDNSRKFQSFFYSNYRIEKIYELSKVKKILFENAEESVSAIIFNNLLIEDNCIEYYPVEMGLFSEKPFELLVIQEDKLIDINQQELVENRTRLRDFLLGNKYDKELLLKINSNQFLSDYIKLKTDNSQFLHRGFELWGEDARKKEFNLNKEDWKNLPSEKKKEFVDIFVDKYFTDDLTETHLVPYVKPKNLEPFLISNANRYISTLDNFHRPRTLDIYEGDKIIISRLGDNLNAVYSKEKIFFDFSIYIFKLREEKLYYLITAILNSELCNYYINQYLRKRVND</sequence>
<organism evidence="8 9">
    <name type="scientific">Flavobacterium arundinis</name>
    <dbReference type="NCBI Taxonomy" id="3139143"/>
    <lineage>
        <taxon>Bacteria</taxon>
        <taxon>Pseudomonadati</taxon>
        <taxon>Bacteroidota</taxon>
        <taxon>Flavobacteriia</taxon>
        <taxon>Flavobacteriales</taxon>
        <taxon>Flavobacteriaceae</taxon>
        <taxon>Flavobacterium</taxon>
    </lineage>
</organism>
<evidence type="ECO:0000256" key="1">
    <source>
        <dbReference type="ARBA" id="ARBA00006594"/>
    </source>
</evidence>
<proteinExistence type="inferred from homology"/>
<evidence type="ECO:0000259" key="6">
    <source>
        <dbReference type="Pfam" id="PF02384"/>
    </source>
</evidence>
<dbReference type="Gene3D" id="3.40.50.150">
    <property type="entry name" value="Vaccinia Virus protein VP39"/>
    <property type="match status" value="1"/>
</dbReference>
<dbReference type="Pfam" id="PF12950">
    <property type="entry name" value="TaqI_C"/>
    <property type="match status" value="1"/>
</dbReference>
<reference evidence="8 9" key="1">
    <citation type="submission" date="2024-04" db="EMBL/GenBank/DDBJ databases">
        <title>Flavobacterium sp. DGU11 16S ribosomal RNA gene Genome sequencing and assembly.</title>
        <authorList>
            <person name="Park S."/>
        </authorList>
    </citation>
    <scope>NUCLEOTIDE SEQUENCE [LARGE SCALE GENOMIC DNA]</scope>
    <source>
        <strain evidence="8 9">DGU11</strain>
    </source>
</reference>
<evidence type="ECO:0000256" key="4">
    <source>
        <dbReference type="ARBA" id="ARBA00022691"/>
    </source>
</evidence>
<keyword evidence="2 8" id="KW-0489">Methyltransferase</keyword>
<evidence type="ECO:0000313" key="8">
    <source>
        <dbReference type="EMBL" id="MEL1242790.1"/>
    </source>
</evidence>
<comment type="caution">
    <text evidence="8">The sequence shown here is derived from an EMBL/GenBank/DDBJ whole genome shotgun (WGS) entry which is preliminary data.</text>
</comment>
<dbReference type="SUPFAM" id="SSF53335">
    <property type="entry name" value="S-adenosyl-L-methionine-dependent methyltransferases"/>
    <property type="match status" value="1"/>
</dbReference>
<keyword evidence="4" id="KW-0949">S-adenosyl-L-methionine</keyword>
<evidence type="ECO:0000256" key="5">
    <source>
        <dbReference type="ARBA" id="ARBA00022747"/>
    </source>
</evidence>
<evidence type="ECO:0000313" key="9">
    <source>
        <dbReference type="Proteomes" id="UP001464555"/>
    </source>
</evidence>
<feature type="domain" description="TaqI-like C-terminal specificity" evidence="7">
    <location>
        <begin position="708"/>
        <end position="805"/>
    </location>
</feature>
<dbReference type="PANTHER" id="PTHR33841">
    <property type="entry name" value="DNA METHYLTRANSFERASE YEEA-RELATED"/>
    <property type="match status" value="1"/>
</dbReference>
<gene>
    <name evidence="8" type="ORF">AAEO56_00840</name>
</gene>
<dbReference type="PANTHER" id="PTHR33841:SF5">
    <property type="entry name" value="DNA METHYLASE (MODIFICATION METHYLASE) (METHYLTRANSFERASE)-RELATED"/>
    <property type="match status" value="1"/>
</dbReference>
<comment type="similarity">
    <text evidence="1">Belongs to the N(4)/N(6)-methyltransferase family.</text>
</comment>
<keyword evidence="9" id="KW-1185">Reference proteome</keyword>
<dbReference type="GO" id="GO:0008168">
    <property type="term" value="F:methyltransferase activity"/>
    <property type="evidence" value="ECO:0007669"/>
    <property type="project" value="UniProtKB-KW"/>
</dbReference>
<accession>A0ABU9HRJ7</accession>
<dbReference type="InterPro" id="IPR002052">
    <property type="entry name" value="DNA_methylase_N6_adenine_CS"/>
</dbReference>
<dbReference type="PRINTS" id="PR00507">
    <property type="entry name" value="N12N6MTFRASE"/>
</dbReference>
<dbReference type="PROSITE" id="PS00092">
    <property type="entry name" value="N6_MTASE"/>
    <property type="match status" value="1"/>
</dbReference>
<dbReference type="InterPro" id="IPR029063">
    <property type="entry name" value="SAM-dependent_MTases_sf"/>
</dbReference>
<feature type="domain" description="DNA methylase adenine-specific" evidence="6">
    <location>
        <begin position="294"/>
        <end position="547"/>
    </location>
</feature>
<keyword evidence="3" id="KW-0808">Transferase</keyword>
<dbReference type="InterPro" id="IPR050953">
    <property type="entry name" value="N4_N6_ade-DNA_methylase"/>
</dbReference>
<dbReference type="GO" id="GO:0032259">
    <property type="term" value="P:methylation"/>
    <property type="evidence" value="ECO:0007669"/>
    <property type="project" value="UniProtKB-KW"/>
</dbReference>